<dbReference type="Proteomes" id="UP000076420">
    <property type="component" value="Unassembled WGS sequence"/>
</dbReference>
<dbReference type="Gene3D" id="2.60.220.50">
    <property type="match status" value="1"/>
</dbReference>
<evidence type="ECO:0000313" key="19">
    <source>
        <dbReference type="EnsemblMetazoa" id="BGLB021261-PA"/>
    </source>
</evidence>
<feature type="domain" description="GAIN-B" evidence="16">
    <location>
        <begin position="427"/>
        <end position="592"/>
    </location>
</feature>
<evidence type="ECO:0000256" key="13">
    <source>
        <dbReference type="ARBA" id="ARBA00023224"/>
    </source>
</evidence>
<feature type="transmembrane region" description="Helical" evidence="15">
    <location>
        <begin position="701"/>
        <end position="722"/>
    </location>
</feature>
<evidence type="ECO:0000256" key="15">
    <source>
        <dbReference type="SAM" id="Phobius"/>
    </source>
</evidence>
<dbReference type="VEuPathDB" id="VectorBase:BGLB021261"/>
<dbReference type="Pfam" id="PF01825">
    <property type="entry name" value="GPS"/>
    <property type="match status" value="1"/>
</dbReference>
<sequence>MAKHHIIFVGYILALGQFSENTTLQENVNLMTRTLMRRDVETPYEDLAENGEEGSSHDVVNVLSFSATSSSSNASNTSLIVPPGDNVTMTCEVDNTEREITFSLPRRIPDYTMEPDYPKAYIHINNVSCIHTDCYGCMDYPNEIAIKVPCEPFFIDLQPPDFEEDVFKVLFYVVSYPEITSLQLWSGDSSIPKDSILDYEGMGRRIEYTQLDCSLNYCVNFTLKHNSISTTEDITVRISNSVGDLNIIIPKRQVRCPEIEEDRIVFEKTFPGSRFETSCPEEYIGTVSRRCDNEGACEAPSFTNCTRPVFQDVINKLTSSVTSDTLADVAQHVAEVFQVEYQTIVSGDIKNVAEIFSQIGNSAKQFNLTVSKETMETLTKTVDKLLAVDDSVWMEVSRDNVSADPGAQLLLSMEEITQTIFKSETFTEVTVKTENIELEIKQETTNQIRYPDPKSTERGNEIQFSQTKEETFKYSIIVYKNVSEKFTVQKFTDNKENRAKVPEATTEVLNSDVISFSLDPKPSTLNNKPLELTFTTQNKTALKQICSYLVRSSKENTWATDGCETRLVQDKVICSCQHLTNFAVLMSRYEADETQWSVLSFISAIGISVSLVSLSVTIAFYGLMWRYVKSDRSVLNIHLCVVLLIGYIVFIIGISKTENPTTCALIAGLLHFSFLTVFFVMLAQGILILKTVTSVSSTSIVKFLYPLMYGGPSIVVVVSVAVTQGAGYGTHKICWFDPKSDLLWAFVGPAFLVVLVNVVILIAVLRIMQTSHALMDKDVTKKTKSLLRSVCVLTPILGLTWTFGVLSISIDNIVFQYLFAVSNSLQGVLIFIFQCLLQYQVRNGLRAIIRRYRASSSVSSSRVVSSSQERSSSESHVRRKKRSMGGDALLKSESEHLEQTKM</sequence>
<dbReference type="PANTHER" id="PTHR12011">
    <property type="entry name" value="ADHESION G-PROTEIN COUPLED RECEPTOR"/>
    <property type="match status" value="1"/>
</dbReference>
<evidence type="ECO:0000256" key="10">
    <source>
        <dbReference type="ARBA" id="ARBA00023157"/>
    </source>
</evidence>
<dbReference type="GO" id="GO:0007166">
    <property type="term" value="P:cell surface receptor signaling pathway"/>
    <property type="evidence" value="ECO:0007669"/>
    <property type="project" value="InterPro"/>
</dbReference>
<dbReference type="InterPro" id="IPR032471">
    <property type="entry name" value="AGRL2-4_GAIN_subdom_A"/>
</dbReference>
<accession>A0A2C9KM86</accession>
<keyword evidence="13" id="KW-0807">Transducer</keyword>
<dbReference type="PROSITE" id="PS50261">
    <property type="entry name" value="G_PROTEIN_RECEP_F2_4"/>
    <property type="match status" value="1"/>
</dbReference>
<evidence type="ECO:0008006" key="21">
    <source>
        <dbReference type="Google" id="ProtNLM"/>
    </source>
</evidence>
<evidence type="ECO:0000256" key="9">
    <source>
        <dbReference type="ARBA" id="ARBA00023136"/>
    </source>
</evidence>
<dbReference type="EnsemblMetazoa" id="BGLB021261-RA">
    <property type="protein sequence ID" value="BGLB021261-PA"/>
    <property type="gene ID" value="BGLB021261"/>
</dbReference>
<keyword evidence="5" id="KW-0732">Signal</keyword>
<feature type="transmembrane region" description="Helical" evidence="15">
    <location>
        <begin position="742"/>
        <end position="765"/>
    </location>
</feature>
<dbReference type="OrthoDB" id="10052455at2759"/>
<dbReference type="PRINTS" id="PR00249">
    <property type="entry name" value="GPCRSECRETIN"/>
</dbReference>
<dbReference type="InterPro" id="IPR008077">
    <property type="entry name" value="GPCR_2_brain_angio_inhib"/>
</dbReference>
<evidence type="ECO:0000256" key="4">
    <source>
        <dbReference type="ARBA" id="ARBA00022692"/>
    </source>
</evidence>
<comment type="subcellular location">
    <subcellularLocation>
        <location evidence="1">Cell membrane</location>
        <topology evidence="1">Multi-pass membrane protein</topology>
    </subcellularLocation>
</comment>
<evidence type="ECO:0000313" key="20">
    <source>
        <dbReference type="Proteomes" id="UP000076420"/>
    </source>
</evidence>
<keyword evidence="8" id="KW-0297">G-protein coupled receptor</keyword>
<keyword evidence="3" id="KW-1003">Cell membrane</keyword>
<dbReference type="AlphaFoldDB" id="A0A2C9KM86"/>
<evidence type="ECO:0000256" key="5">
    <source>
        <dbReference type="ARBA" id="ARBA00022729"/>
    </source>
</evidence>
<keyword evidence="6" id="KW-0677">Repeat</keyword>
<evidence type="ECO:0000256" key="8">
    <source>
        <dbReference type="ARBA" id="ARBA00023040"/>
    </source>
</evidence>
<evidence type="ECO:0000256" key="12">
    <source>
        <dbReference type="ARBA" id="ARBA00023180"/>
    </source>
</evidence>
<keyword evidence="4 15" id="KW-0812">Transmembrane</keyword>
<evidence type="ECO:0000256" key="6">
    <source>
        <dbReference type="ARBA" id="ARBA00022737"/>
    </source>
</evidence>
<protein>
    <recommendedName>
        <fullName evidence="21">G-protein coupled receptors family 2 profile 2 domain-containing protein</fullName>
    </recommendedName>
</protein>
<evidence type="ECO:0000259" key="17">
    <source>
        <dbReference type="PROSITE" id="PS50227"/>
    </source>
</evidence>
<evidence type="ECO:0000256" key="1">
    <source>
        <dbReference type="ARBA" id="ARBA00004651"/>
    </source>
</evidence>
<dbReference type="STRING" id="6526.A0A2C9KM86"/>
<evidence type="ECO:0000256" key="3">
    <source>
        <dbReference type="ARBA" id="ARBA00022475"/>
    </source>
</evidence>
<gene>
    <name evidence="19" type="primary">106064960</name>
</gene>
<dbReference type="InterPro" id="IPR017981">
    <property type="entry name" value="GPCR_2-like_7TM"/>
</dbReference>
<dbReference type="PRINTS" id="PR01694">
    <property type="entry name" value="BAIPRECURSOR"/>
</dbReference>
<feature type="transmembrane region" description="Helical" evidence="15">
    <location>
        <begin position="596"/>
        <end position="623"/>
    </location>
</feature>
<feature type="transmembrane region" description="Helical" evidence="15">
    <location>
        <begin position="666"/>
        <end position="689"/>
    </location>
</feature>
<dbReference type="InterPro" id="IPR000832">
    <property type="entry name" value="GPCR_2_secretin-like"/>
</dbReference>
<comment type="similarity">
    <text evidence="2">Belongs to the G-protein coupled receptor 2 family. Adhesion G-protein coupled receptor (ADGR) subfamily.</text>
</comment>
<evidence type="ECO:0000259" key="16">
    <source>
        <dbReference type="PROSITE" id="PS50221"/>
    </source>
</evidence>
<name>A0A2C9KM86_BIOGL</name>
<keyword evidence="7 15" id="KW-1133">Transmembrane helix</keyword>
<feature type="region of interest" description="Disordered" evidence="14">
    <location>
        <begin position="863"/>
        <end position="902"/>
    </location>
</feature>
<feature type="compositionally biased region" description="Basic and acidic residues" evidence="14">
    <location>
        <begin position="890"/>
        <end position="902"/>
    </location>
</feature>
<keyword evidence="9 15" id="KW-0472">Membrane</keyword>
<dbReference type="Gene3D" id="1.20.1070.10">
    <property type="entry name" value="Rhodopsin 7-helix transmembrane proteins"/>
    <property type="match status" value="1"/>
</dbReference>
<evidence type="ECO:0000256" key="14">
    <source>
        <dbReference type="SAM" id="MobiDB-lite"/>
    </source>
</evidence>
<organism evidence="19 20">
    <name type="scientific">Biomphalaria glabrata</name>
    <name type="common">Bloodfluke planorb</name>
    <name type="synonym">Freshwater snail</name>
    <dbReference type="NCBI Taxonomy" id="6526"/>
    <lineage>
        <taxon>Eukaryota</taxon>
        <taxon>Metazoa</taxon>
        <taxon>Spiralia</taxon>
        <taxon>Lophotrochozoa</taxon>
        <taxon>Mollusca</taxon>
        <taxon>Gastropoda</taxon>
        <taxon>Heterobranchia</taxon>
        <taxon>Euthyneura</taxon>
        <taxon>Panpulmonata</taxon>
        <taxon>Hygrophila</taxon>
        <taxon>Lymnaeoidea</taxon>
        <taxon>Planorbidae</taxon>
        <taxon>Biomphalaria</taxon>
    </lineage>
</organism>
<feature type="transmembrane region" description="Helical" evidence="15">
    <location>
        <begin position="635"/>
        <end position="654"/>
    </location>
</feature>
<dbReference type="InterPro" id="IPR001879">
    <property type="entry name" value="GPCR_2_extracellular_dom"/>
</dbReference>
<dbReference type="CDD" id="cd15040">
    <property type="entry name" value="7tmB2_Adhesion"/>
    <property type="match status" value="1"/>
</dbReference>
<keyword evidence="11" id="KW-0675">Receptor</keyword>
<evidence type="ECO:0000256" key="2">
    <source>
        <dbReference type="ARBA" id="ARBA00007343"/>
    </source>
</evidence>
<dbReference type="PROSITE" id="PS50221">
    <property type="entry name" value="GAIN_B"/>
    <property type="match status" value="1"/>
</dbReference>
<dbReference type="FunFam" id="1.20.1070.10:FF:000058">
    <property type="entry name" value="Adhesion G protein-coupled receptor F5"/>
    <property type="match status" value="1"/>
</dbReference>
<dbReference type="InterPro" id="IPR000203">
    <property type="entry name" value="GPS"/>
</dbReference>
<dbReference type="GO" id="GO:0004930">
    <property type="term" value="F:G protein-coupled receptor activity"/>
    <property type="evidence" value="ECO:0007669"/>
    <property type="project" value="UniProtKB-KW"/>
</dbReference>
<dbReference type="GO" id="GO:0005886">
    <property type="term" value="C:plasma membrane"/>
    <property type="evidence" value="ECO:0007669"/>
    <property type="project" value="UniProtKB-SubCell"/>
</dbReference>
<dbReference type="VEuPathDB" id="VectorBase:BGLAX_040498"/>
<feature type="transmembrane region" description="Helical" evidence="15">
    <location>
        <begin position="814"/>
        <end position="837"/>
    </location>
</feature>
<keyword evidence="10" id="KW-1015">Disulfide bond</keyword>
<dbReference type="SMART" id="SM00303">
    <property type="entry name" value="GPS"/>
    <property type="match status" value="1"/>
</dbReference>
<dbReference type="InterPro" id="IPR046338">
    <property type="entry name" value="GAIN_dom_sf"/>
</dbReference>
<dbReference type="Gene3D" id="4.10.1240.10">
    <property type="entry name" value="GPCR, family 2, extracellular hormone receptor domain"/>
    <property type="match status" value="1"/>
</dbReference>
<proteinExistence type="inferred from homology"/>
<evidence type="ECO:0000256" key="7">
    <source>
        <dbReference type="ARBA" id="ARBA00022989"/>
    </source>
</evidence>
<feature type="domain" description="G-protein coupled receptors family 2 profile 2" evidence="18">
    <location>
        <begin position="599"/>
        <end position="838"/>
    </location>
</feature>
<dbReference type="KEGG" id="bgt:106064960"/>
<dbReference type="InterPro" id="IPR036445">
    <property type="entry name" value="GPCR_2_extracell_dom_sf"/>
</dbReference>
<dbReference type="PANTHER" id="PTHR12011:SF347">
    <property type="entry name" value="FI21270P1-RELATED"/>
    <property type="match status" value="1"/>
</dbReference>
<evidence type="ECO:0000259" key="18">
    <source>
        <dbReference type="PROSITE" id="PS50261"/>
    </source>
</evidence>
<feature type="transmembrane region" description="Helical" evidence="15">
    <location>
        <begin position="786"/>
        <end position="808"/>
    </location>
</feature>
<evidence type="ECO:0000256" key="11">
    <source>
        <dbReference type="ARBA" id="ARBA00023170"/>
    </source>
</evidence>
<keyword evidence="12" id="KW-0325">Glycoprotein</keyword>
<dbReference type="RefSeq" id="XP_013079087.2">
    <property type="nucleotide sequence ID" value="XM_013223633.2"/>
</dbReference>
<reference evidence="19" key="1">
    <citation type="submission" date="2020-05" db="UniProtKB">
        <authorList>
            <consortium name="EnsemblMetazoa"/>
        </authorList>
    </citation>
    <scope>IDENTIFICATION</scope>
    <source>
        <strain evidence="19">BB02</strain>
    </source>
</reference>
<dbReference type="PROSITE" id="PS50227">
    <property type="entry name" value="G_PROTEIN_RECEP_F2_3"/>
    <property type="match status" value="1"/>
</dbReference>
<dbReference type="Pfam" id="PF00002">
    <property type="entry name" value="7tm_2"/>
    <property type="match status" value="1"/>
</dbReference>
<dbReference type="InterPro" id="IPR057244">
    <property type="entry name" value="GAIN_B"/>
</dbReference>
<feature type="domain" description="G-protein coupled receptors family 2 profile 1" evidence="17">
    <location>
        <begin position="217"/>
        <end position="309"/>
    </location>
</feature>
<dbReference type="Pfam" id="PF16489">
    <property type="entry name" value="GAIN"/>
    <property type="match status" value="1"/>
</dbReference>